<organism evidence="2 3">
    <name type="scientific">Tilletia walkeri</name>
    <dbReference type="NCBI Taxonomy" id="117179"/>
    <lineage>
        <taxon>Eukaryota</taxon>
        <taxon>Fungi</taxon>
        <taxon>Dikarya</taxon>
        <taxon>Basidiomycota</taxon>
        <taxon>Ustilaginomycotina</taxon>
        <taxon>Exobasidiomycetes</taxon>
        <taxon>Tilletiales</taxon>
        <taxon>Tilletiaceae</taxon>
        <taxon>Tilletia</taxon>
    </lineage>
</organism>
<dbReference type="AlphaFoldDB" id="A0A8X7N2I7"/>
<name>A0A8X7N2I7_9BASI</name>
<sequence>MYDRHWSSAQDTGTKANHTRIHLAEDRNQLDQARRSGFAPSQLLLDAIELNETAIDVEDSDDSTLTLSSIGDSAYDGDQLQDQQLGSQSTDISSKVLSWQESQASLQQQLDDPNDVLPAAQDVDADQQDINWAFDFDPQPGDDLGLEPATDEEDVHMIDDNTATPNGSSDASVSPSSSASAPNHDGDEDLVAADLPLFFDDQDENDEDSSEEVRSGREDNGDSLERRSMGNSDNDQMEADADLHQPERVEENQDRPPQSRYGQQLLDQFIGDYRPGPCPHGAPRAADVVVSLYLIHLIR</sequence>
<evidence type="ECO:0000313" key="3">
    <source>
        <dbReference type="Proteomes" id="UP000078113"/>
    </source>
</evidence>
<feature type="compositionally biased region" description="Polar residues" evidence="1">
    <location>
        <begin position="7"/>
        <end position="16"/>
    </location>
</feature>
<feature type="compositionally biased region" description="Acidic residues" evidence="1">
    <location>
        <begin position="200"/>
        <end position="210"/>
    </location>
</feature>
<evidence type="ECO:0000256" key="1">
    <source>
        <dbReference type="SAM" id="MobiDB-lite"/>
    </source>
</evidence>
<comment type="caution">
    <text evidence="2">The sequence shown here is derived from an EMBL/GenBank/DDBJ whole genome shotgun (WGS) entry which is preliminary data.</text>
</comment>
<reference evidence="2" key="2">
    <citation type="journal article" date="2019" name="IMA Fungus">
        <title>Genome sequencing and comparison of five Tilletia species to identify candidate genes for the detection of regulated species infecting wheat.</title>
        <authorList>
            <person name="Nguyen H.D.T."/>
            <person name="Sultana T."/>
            <person name="Kesanakurti P."/>
            <person name="Hambleton S."/>
        </authorList>
    </citation>
    <scope>NUCLEOTIDE SEQUENCE</scope>
    <source>
        <strain evidence="2">DAOMC 236422</strain>
    </source>
</reference>
<feature type="region of interest" description="Disordered" evidence="1">
    <location>
        <begin position="200"/>
        <end position="263"/>
    </location>
</feature>
<feature type="compositionally biased region" description="Low complexity" evidence="1">
    <location>
        <begin position="168"/>
        <end position="181"/>
    </location>
</feature>
<dbReference type="EMBL" id="LWDG02000593">
    <property type="protein sequence ID" value="KAE8263927.1"/>
    <property type="molecule type" value="Genomic_DNA"/>
</dbReference>
<proteinExistence type="predicted"/>
<reference evidence="2" key="1">
    <citation type="submission" date="2016-04" db="EMBL/GenBank/DDBJ databases">
        <authorList>
            <person name="Nguyen H.D."/>
            <person name="Samba Siva P."/>
            <person name="Cullis J."/>
            <person name="Levesque C.A."/>
            <person name="Hambleton S."/>
        </authorList>
    </citation>
    <scope>NUCLEOTIDE SEQUENCE</scope>
    <source>
        <strain evidence="2">DAOMC 236422</strain>
    </source>
</reference>
<accession>A0A8X7N2I7</accession>
<protein>
    <submittedName>
        <fullName evidence="2">Uncharacterized protein</fullName>
    </submittedName>
</protein>
<evidence type="ECO:0000313" key="2">
    <source>
        <dbReference type="EMBL" id="KAE8263927.1"/>
    </source>
</evidence>
<feature type="compositionally biased region" description="Basic and acidic residues" evidence="1">
    <location>
        <begin position="241"/>
        <end position="254"/>
    </location>
</feature>
<feature type="region of interest" description="Disordered" evidence="1">
    <location>
        <begin position="158"/>
        <end position="188"/>
    </location>
</feature>
<gene>
    <name evidence="2" type="ORF">A4X09_0g7099</name>
</gene>
<dbReference type="Proteomes" id="UP000078113">
    <property type="component" value="Unassembled WGS sequence"/>
</dbReference>
<feature type="compositionally biased region" description="Basic and acidic residues" evidence="1">
    <location>
        <begin position="211"/>
        <end position="228"/>
    </location>
</feature>
<feature type="region of interest" description="Disordered" evidence="1">
    <location>
        <begin position="1"/>
        <end position="21"/>
    </location>
</feature>
<keyword evidence="3" id="KW-1185">Reference proteome</keyword>